<keyword evidence="1" id="KW-1133">Transmembrane helix</keyword>
<sequence>MQNEERLQISQGVRLKLIFLAAAMSFSSIFQMGYSNAYVNTAIESFRLFLNQSLGNDKIVMTSSMYTWIWQLASHSLTDKCGRKS</sequence>
<keyword evidence="1" id="KW-0812">Transmembrane</keyword>
<keyword evidence="2" id="KW-1185">Reference proteome</keyword>
<dbReference type="Proteomes" id="UP000887574">
    <property type="component" value="Unplaced"/>
</dbReference>
<accession>A0A915DSZ8</accession>
<reference evidence="3" key="1">
    <citation type="submission" date="2022-11" db="UniProtKB">
        <authorList>
            <consortium name="WormBaseParasite"/>
        </authorList>
    </citation>
    <scope>IDENTIFICATION</scope>
</reference>
<keyword evidence="1" id="KW-0472">Membrane</keyword>
<feature type="transmembrane region" description="Helical" evidence="1">
    <location>
        <begin position="12"/>
        <end position="34"/>
    </location>
</feature>
<dbReference type="WBParaSite" id="jg23334">
    <property type="protein sequence ID" value="jg23334"/>
    <property type="gene ID" value="jg23334"/>
</dbReference>
<evidence type="ECO:0000313" key="2">
    <source>
        <dbReference type="Proteomes" id="UP000887574"/>
    </source>
</evidence>
<evidence type="ECO:0000313" key="3">
    <source>
        <dbReference type="WBParaSite" id="jg23334"/>
    </source>
</evidence>
<protein>
    <submittedName>
        <fullName evidence="3">Major facilitator superfamily (MFS) profile domain-containing protein</fullName>
    </submittedName>
</protein>
<evidence type="ECO:0000256" key="1">
    <source>
        <dbReference type="SAM" id="Phobius"/>
    </source>
</evidence>
<organism evidence="2 3">
    <name type="scientific">Ditylenchus dipsaci</name>
    <dbReference type="NCBI Taxonomy" id="166011"/>
    <lineage>
        <taxon>Eukaryota</taxon>
        <taxon>Metazoa</taxon>
        <taxon>Ecdysozoa</taxon>
        <taxon>Nematoda</taxon>
        <taxon>Chromadorea</taxon>
        <taxon>Rhabditida</taxon>
        <taxon>Tylenchina</taxon>
        <taxon>Tylenchomorpha</taxon>
        <taxon>Sphaerularioidea</taxon>
        <taxon>Anguinidae</taxon>
        <taxon>Anguininae</taxon>
        <taxon>Ditylenchus</taxon>
    </lineage>
</organism>
<proteinExistence type="predicted"/>
<name>A0A915DSZ8_9BILA</name>
<dbReference type="AlphaFoldDB" id="A0A915DSZ8"/>